<evidence type="ECO:0000256" key="4">
    <source>
        <dbReference type="ARBA" id="ARBA00023136"/>
    </source>
</evidence>
<dbReference type="CDD" id="cd13639">
    <property type="entry name" value="PBP2_OpuAC_like"/>
    <property type="match status" value="1"/>
</dbReference>
<evidence type="ECO:0000259" key="7">
    <source>
        <dbReference type="Pfam" id="PF04069"/>
    </source>
</evidence>
<dbReference type="GO" id="GO:0015226">
    <property type="term" value="F:carnitine transmembrane transporter activity"/>
    <property type="evidence" value="ECO:0007669"/>
    <property type="project" value="TreeGrafter"/>
</dbReference>
<dbReference type="InterPro" id="IPR007210">
    <property type="entry name" value="ABC_Gly_betaine_transp_sub-bd"/>
</dbReference>
<dbReference type="AlphaFoldDB" id="A0A3N5BIS7"/>
<dbReference type="RefSeq" id="WP_123807990.1">
    <property type="nucleotide sequence ID" value="NZ_RKRK01000003.1"/>
</dbReference>
<accession>A0A3N5BIS7</accession>
<feature type="region of interest" description="Disordered" evidence="5">
    <location>
        <begin position="268"/>
        <end position="293"/>
    </location>
</feature>
<dbReference type="EMBL" id="RKRK01000003">
    <property type="protein sequence ID" value="RPF56659.1"/>
    <property type="molecule type" value="Genomic_DNA"/>
</dbReference>
<dbReference type="GO" id="GO:0043190">
    <property type="term" value="C:ATP-binding cassette (ABC) transporter complex"/>
    <property type="evidence" value="ECO:0007669"/>
    <property type="project" value="InterPro"/>
</dbReference>
<dbReference type="Gene3D" id="3.40.190.100">
    <property type="entry name" value="Glycine betaine-binding periplasmic protein, domain 2"/>
    <property type="match status" value="1"/>
</dbReference>
<dbReference type="Gene3D" id="3.40.190.10">
    <property type="entry name" value="Periplasmic binding protein-like II"/>
    <property type="match status" value="1"/>
</dbReference>
<feature type="chain" id="PRO_5039676783" evidence="6">
    <location>
        <begin position="20"/>
        <end position="293"/>
    </location>
</feature>
<dbReference type="PANTHER" id="PTHR47737:SF1">
    <property type="entry name" value="GLYCINE BETAINE_PROLINE BETAINE TRANSPORT SYSTEM PERMEASE PROTEIN PROW"/>
    <property type="match status" value="1"/>
</dbReference>
<organism evidence="8 9">
    <name type="scientific">Abyssicoccus albus</name>
    <dbReference type="NCBI Taxonomy" id="1817405"/>
    <lineage>
        <taxon>Bacteria</taxon>
        <taxon>Bacillati</taxon>
        <taxon>Bacillota</taxon>
        <taxon>Bacilli</taxon>
        <taxon>Bacillales</taxon>
        <taxon>Abyssicoccaceae</taxon>
    </lineage>
</organism>
<dbReference type="GO" id="GO:0005275">
    <property type="term" value="F:amine transmembrane transporter activity"/>
    <property type="evidence" value="ECO:0007669"/>
    <property type="project" value="TreeGrafter"/>
</dbReference>
<keyword evidence="2" id="KW-0813">Transport</keyword>
<evidence type="ECO:0000256" key="1">
    <source>
        <dbReference type="ARBA" id="ARBA00004236"/>
    </source>
</evidence>
<proteinExistence type="predicted"/>
<keyword evidence="3" id="KW-1003">Cell membrane</keyword>
<name>A0A3N5BIS7_9BACL</name>
<dbReference type="Pfam" id="PF04069">
    <property type="entry name" value="OpuAC"/>
    <property type="match status" value="1"/>
</dbReference>
<dbReference type="Proteomes" id="UP000277108">
    <property type="component" value="Unassembled WGS sequence"/>
</dbReference>
<dbReference type="SUPFAM" id="SSF53850">
    <property type="entry name" value="Periplasmic binding protein-like II"/>
    <property type="match status" value="1"/>
</dbReference>
<reference evidence="8 9" key="1">
    <citation type="submission" date="2018-11" db="EMBL/GenBank/DDBJ databases">
        <title>Genomic Encyclopedia of Type Strains, Phase IV (KMG-IV): sequencing the most valuable type-strain genomes for metagenomic binning, comparative biology and taxonomic classification.</title>
        <authorList>
            <person name="Goeker M."/>
        </authorList>
    </citation>
    <scope>NUCLEOTIDE SEQUENCE [LARGE SCALE GENOMIC DNA]</scope>
    <source>
        <strain evidence="8 9">DSM 29158</strain>
    </source>
</reference>
<evidence type="ECO:0000313" key="8">
    <source>
        <dbReference type="EMBL" id="RPF56659.1"/>
    </source>
</evidence>
<dbReference type="PANTHER" id="PTHR47737">
    <property type="entry name" value="GLYCINE BETAINE/PROLINE BETAINE TRANSPORT SYSTEM PERMEASE PROTEIN PROW"/>
    <property type="match status" value="1"/>
</dbReference>
<dbReference type="OrthoDB" id="9787902at2"/>
<evidence type="ECO:0000313" key="9">
    <source>
        <dbReference type="Proteomes" id="UP000277108"/>
    </source>
</evidence>
<evidence type="ECO:0000256" key="6">
    <source>
        <dbReference type="SAM" id="SignalP"/>
    </source>
</evidence>
<comment type="subcellular location">
    <subcellularLocation>
        <location evidence="1">Cell membrane</location>
    </subcellularLocation>
</comment>
<dbReference type="PROSITE" id="PS51257">
    <property type="entry name" value="PROKAR_LIPOPROTEIN"/>
    <property type="match status" value="1"/>
</dbReference>
<evidence type="ECO:0000256" key="5">
    <source>
        <dbReference type="SAM" id="MobiDB-lite"/>
    </source>
</evidence>
<keyword evidence="6" id="KW-0732">Signal</keyword>
<evidence type="ECO:0000256" key="2">
    <source>
        <dbReference type="ARBA" id="ARBA00022448"/>
    </source>
</evidence>
<keyword evidence="9" id="KW-1185">Reference proteome</keyword>
<feature type="signal peptide" evidence="6">
    <location>
        <begin position="1"/>
        <end position="19"/>
    </location>
</feature>
<protein>
    <submittedName>
        <fullName evidence="8">Glycine betaine/proline transport system substrate-binding protein</fullName>
    </submittedName>
</protein>
<dbReference type="GO" id="GO:0015871">
    <property type="term" value="P:choline transport"/>
    <property type="evidence" value="ECO:0007669"/>
    <property type="project" value="TreeGrafter"/>
</dbReference>
<comment type="caution">
    <text evidence="8">The sequence shown here is derived from an EMBL/GenBank/DDBJ whole genome shotgun (WGS) entry which is preliminary data.</text>
</comment>
<dbReference type="GO" id="GO:0031460">
    <property type="term" value="P:glycine betaine transport"/>
    <property type="evidence" value="ECO:0007669"/>
    <property type="project" value="TreeGrafter"/>
</dbReference>
<keyword evidence="4" id="KW-0472">Membrane</keyword>
<evidence type="ECO:0000256" key="3">
    <source>
        <dbReference type="ARBA" id="ARBA00022475"/>
    </source>
</evidence>
<sequence length="293" mass="32351">MKKLGILALTLVMSIVLVACGGDEEKSSSDDQTSGDLGKKDLTLSYVEWDSEVASTHVMQKILEEAGYNVEVNPLDNAIMWEAVANGEADASVSAWLPVTHKDLYEKHKDDIDDLGENLKGAKIGLVVPKDFPVDSIEDLSKEADQKITGIEPGAGVVQAAEKAVEEYDNLSDWEVVTSSSAAMAQSLGDSIDSEDEIIVTGWSPHWKFQKYDLKYLDDPKGVFGEEEHINTFARKGLEEDSPKAYEILDNFEWSTEEMEKVMLDIQEGSEPSEAAEKWVEDNSDKVKEIIGE</sequence>
<feature type="domain" description="ABC-type glycine betaine transport system substrate-binding" evidence="7">
    <location>
        <begin position="40"/>
        <end position="281"/>
    </location>
</feature>
<gene>
    <name evidence="8" type="ORF">EDD62_1313</name>
</gene>
<feature type="compositionally biased region" description="Basic and acidic residues" evidence="5">
    <location>
        <begin position="275"/>
        <end position="293"/>
    </location>
</feature>